<protein>
    <recommendedName>
        <fullName evidence="13">ATP-dependent helicase/nuclease subunit A</fullName>
        <ecNumber evidence="13">3.1.-.-</ecNumber>
        <ecNumber evidence="13">5.6.2.4</ecNumber>
    </recommendedName>
    <alternativeName>
        <fullName evidence="13">ATP-dependent helicase/nuclease AddA</fullName>
    </alternativeName>
    <alternativeName>
        <fullName evidence="13">DNA 3'-5' helicase AddA</fullName>
    </alternativeName>
</protein>
<dbReference type="GO" id="GO:0005829">
    <property type="term" value="C:cytosol"/>
    <property type="evidence" value="ECO:0007669"/>
    <property type="project" value="TreeGrafter"/>
</dbReference>
<name>A0A6N2RGD3_9FIRM</name>
<dbReference type="NCBIfam" id="TIGR02785">
    <property type="entry name" value="addA_Gpos"/>
    <property type="match status" value="1"/>
</dbReference>
<evidence type="ECO:0000256" key="7">
    <source>
        <dbReference type="ARBA" id="ARBA00022840"/>
    </source>
</evidence>
<dbReference type="GO" id="GO:0000724">
    <property type="term" value="P:double-strand break repair via homologous recombination"/>
    <property type="evidence" value="ECO:0007669"/>
    <property type="project" value="UniProtKB-UniRule"/>
</dbReference>
<keyword evidence="10 13" id="KW-0413">Isomerase</keyword>
<dbReference type="Gene3D" id="3.40.50.300">
    <property type="entry name" value="P-loop containing nucleotide triphosphate hydrolases"/>
    <property type="match status" value="3"/>
</dbReference>
<dbReference type="Pfam" id="PF12705">
    <property type="entry name" value="PDDEXK_1"/>
    <property type="match status" value="1"/>
</dbReference>
<dbReference type="InterPro" id="IPR014016">
    <property type="entry name" value="UvrD-like_ATP-bd"/>
</dbReference>
<keyword evidence="4 13" id="KW-0378">Hydrolase</keyword>
<evidence type="ECO:0000256" key="1">
    <source>
        <dbReference type="ARBA" id="ARBA00022722"/>
    </source>
</evidence>
<feature type="domain" description="UvrD-like helicase C-terminal" evidence="16">
    <location>
        <begin position="502"/>
        <end position="807"/>
    </location>
</feature>
<keyword evidence="2 13" id="KW-0547">Nucleotide-binding</keyword>
<comment type="catalytic activity">
    <reaction evidence="11 13">
        <text>Couples ATP hydrolysis with the unwinding of duplex DNA by translocating in the 3'-5' direction.</text>
        <dbReference type="EC" id="5.6.2.4"/>
    </reaction>
</comment>
<feature type="domain" description="UvrD-like helicase ATP-binding" evidence="15">
    <location>
        <begin position="3"/>
        <end position="475"/>
    </location>
</feature>
<sequence>MGMTWTEEQKKVIDLRDRNILVSAAAGSGKTAVLVQRILGRIQDKDDPVDVDRLLIMTFTRAAAGEMKERLSAALEKAIYEDPGNEHLQKQMNLIHTAQITTIDGFCAYVIRNYFHTIGLDPGFRTAEEGELKLLREDVMKELLEEAYEKKEEKFLRLVECYAPGKTDDSLKELILQVYEASMSHPFPEEWLWRCLKEYQIDSLEELMKAEWMSLFWKNLNENLREAEQLTLKAKQICQKPGGPFHYEEALDQDLIMIRKQQEAVKKCEYQESRDAFGNMKFAALSRKKAPEVELSEKELVKEIRSKVKDVLTECRDKYLYLAQEEFLDSLKLCRVPLESLVELVQEFHRRFSDRKREKNILDFTDMEHFALEILVKKEGEKLTPAQAARELSEKYEEVMIDEYQDSNLVQEMITTMVSGWSKNKKNVFMVGDVKQSIYRFRLARPELFMEKYHSYSKEDSIQQRVDLHKNFRSRHQVLDSVNYIFRRIMGADVGGIVYDDGSALYPGREFPKGEEEDFYKTEILLVEKDSQELLEEQESQTAQELEALAIAGEIKKIVGGQKVLDKETGEYRPAGYGDIVILLRSAYGWAETFREVLSSRGIPVYTSSRTGYFSAQEVVTLLNYLRVCDNPLQDIPLTGVLYSPIVGCTAEELAVLRQKYPEGLIYESICSFVEKEEEKTGISHSHVENQLEEQLYKKLARFLDGLQTLRNMAEYTPIHQIILYILKDTGYEAYVRALPGGNQRGANLRMLVEKAMDYEKTSYRGLFNFVRYIENLQKYQVDFGEVNVMDSAGSAVQIMTIHKSKGLEFPIVFAAGMGKQFNFQDLNRRFLIHPEYGFGTDVILPEKRLMVSMPQKRVLREVLKRESLGEELRVLYVALTRAKEKLYITGTASDIDERILISLKEEWQSEEILLPLWDRTKARCFWDYILPALGGHPAMGELCRECSLSEGFAQCSEGADTGFVIRKITAADLIQDEIMDMTDFQIREKVLKNWDADRIYDETFRNALEERFEFQYPYGWLKEMPVKVSVSELKKRSWQDEQEKEEAIFTEPDIIPLVPRFAEGKETKYQGAARGTAYHRVMECLDYEKTEDFREIQNQIRDMEEQKKLDPQEAACIYIKDIQRFVNSRLGQRMKQAAQEGKLFREQPFVMSVDAGQLNEQWTGGETVLVQGIIDAYFIENQEIVLVDYKTDRVSEGDEKKMTELYHTQLEDYAQALERLTGKKVKETYIYSFALGKEIRLQ</sequence>
<evidence type="ECO:0000256" key="6">
    <source>
        <dbReference type="ARBA" id="ARBA00022839"/>
    </source>
</evidence>
<dbReference type="Gene3D" id="3.90.320.10">
    <property type="match status" value="1"/>
</dbReference>
<dbReference type="InterPro" id="IPR027417">
    <property type="entry name" value="P-loop_NTPase"/>
</dbReference>
<keyword evidence="7 13" id="KW-0067">ATP-binding</keyword>
<dbReference type="EMBL" id="CACRST010000007">
    <property type="protein sequence ID" value="VYS79141.1"/>
    <property type="molecule type" value="Genomic_DNA"/>
</dbReference>
<keyword evidence="6 13" id="KW-0269">Exonuclease</keyword>
<keyword evidence="3 13" id="KW-0227">DNA damage</keyword>
<comment type="similarity">
    <text evidence="13">Belongs to the helicase family. AddA subfamily.</text>
</comment>
<dbReference type="GO" id="GO:0003690">
    <property type="term" value="F:double-stranded DNA binding"/>
    <property type="evidence" value="ECO:0007669"/>
    <property type="project" value="UniProtKB-UniRule"/>
</dbReference>
<comment type="catalytic activity">
    <reaction evidence="12 13">
        <text>ATP + H2O = ADP + phosphate + H(+)</text>
        <dbReference type="Rhea" id="RHEA:13065"/>
        <dbReference type="ChEBI" id="CHEBI:15377"/>
        <dbReference type="ChEBI" id="CHEBI:15378"/>
        <dbReference type="ChEBI" id="CHEBI:30616"/>
        <dbReference type="ChEBI" id="CHEBI:43474"/>
        <dbReference type="ChEBI" id="CHEBI:456216"/>
        <dbReference type="EC" id="5.6.2.4"/>
    </reaction>
</comment>
<dbReference type="SUPFAM" id="SSF52540">
    <property type="entry name" value="P-loop containing nucleoside triphosphate hydrolases"/>
    <property type="match status" value="1"/>
</dbReference>
<dbReference type="InterPro" id="IPR014017">
    <property type="entry name" value="DNA_helicase_UvrD-like_C"/>
</dbReference>
<evidence type="ECO:0000256" key="4">
    <source>
        <dbReference type="ARBA" id="ARBA00022801"/>
    </source>
</evidence>
<feature type="binding site" evidence="14">
    <location>
        <begin position="24"/>
        <end position="31"/>
    </location>
    <ligand>
        <name>ATP</name>
        <dbReference type="ChEBI" id="CHEBI:30616"/>
    </ligand>
</feature>
<keyword evidence="8 13" id="KW-0238">DNA-binding</keyword>
<gene>
    <name evidence="13 17" type="primary">addA</name>
    <name evidence="17" type="ORF">BGLFYP119_00601</name>
</gene>
<evidence type="ECO:0000313" key="17">
    <source>
        <dbReference type="EMBL" id="VYS79141.1"/>
    </source>
</evidence>
<dbReference type="EC" id="3.1.-.-" evidence="13"/>
<dbReference type="AlphaFoldDB" id="A0A6N2RGD3"/>
<dbReference type="PROSITE" id="PS51198">
    <property type="entry name" value="UVRD_HELICASE_ATP_BIND"/>
    <property type="match status" value="1"/>
</dbReference>
<dbReference type="Pfam" id="PF00580">
    <property type="entry name" value="UvrD-helicase"/>
    <property type="match status" value="1"/>
</dbReference>
<dbReference type="InterPro" id="IPR011335">
    <property type="entry name" value="Restrct_endonuc-II-like"/>
</dbReference>
<evidence type="ECO:0000259" key="16">
    <source>
        <dbReference type="PROSITE" id="PS51217"/>
    </source>
</evidence>
<evidence type="ECO:0000256" key="2">
    <source>
        <dbReference type="ARBA" id="ARBA00022741"/>
    </source>
</evidence>
<keyword evidence="9 13" id="KW-0234">DNA repair</keyword>
<dbReference type="GO" id="GO:0008408">
    <property type="term" value="F:3'-5' exonuclease activity"/>
    <property type="evidence" value="ECO:0007669"/>
    <property type="project" value="UniProtKB-UniRule"/>
</dbReference>
<dbReference type="InterPro" id="IPR000212">
    <property type="entry name" value="DNA_helicase_UvrD/REP"/>
</dbReference>
<evidence type="ECO:0000256" key="12">
    <source>
        <dbReference type="ARBA" id="ARBA00048988"/>
    </source>
</evidence>
<dbReference type="EC" id="5.6.2.4" evidence="13"/>
<evidence type="ECO:0000256" key="5">
    <source>
        <dbReference type="ARBA" id="ARBA00022806"/>
    </source>
</evidence>
<evidence type="ECO:0000256" key="3">
    <source>
        <dbReference type="ARBA" id="ARBA00022763"/>
    </source>
</evidence>
<evidence type="ECO:0000256" key="13">
    <source>
        <dbReference type="HAMAP-Rule" id="MF_01451"/>
    </source>
</evidence>
<dbReference type="PROSITE" id="PS51217">
    <property type="entry name" value="UVRD_HELICASE_CTER"/>
    <property type="match status" value="1"/>
</dbReference>
<dbReference type="GO" id="GO:0033202">
    <property type="term" value="C:DNA helicase complex"/>
    <property type="evidence" value="ECO:0007669"/>
    <property type="project" value="TreeGrafter"/>
</dbReference>
<dbReference type="HAMAP" id="MF_01451">
    <property type="entry name" value="AddA"/>
    <property type="match status" value="1"/>
</dbReference>
<evidence type="ECO:0000256" key="10">
    <source>
        <dbReference type="ARBA" id="ARBA00023235"/>
    </source>
</evidence>
<keyword evidence="5 13" id="KW-0347">Helicase</keyword>
<evidence type="ECO:0000256" key="14">
    <source>
        <dbReference type="PROSITE-ProRule" id="PRU00560"/>
    </source>
</evidence>
<dbReference type="Pfam" id="PF13361">
    <property type="entry name" value="UvrD_C"/>
    <property type="match status" value="1"/>
</dbReference>
<dbReference type="RefSeq" id="WP_156352552.1">
    <property type="nucleotide sequence ID" value="NZ_CACRST010000007.1"/>
</dbReference>
<dbReference type="InterPro" id="IPR011604">
    <property type="entry name" value="PDDEXK-like_dom_sf"/>
</dbReference>
<dbReference type="PANTHER" id="PTHR11070">
    <property type="entry name" value="UVRD / RECB / PCRA DNA HELICASE FAMILY MEMBER"/>
    <property type="match status" value="1"/>
</dbReference>
<comment type="subunit">
    <text evidence="13">Heterodimer of AddA and AddB/RexB.</text>
</comment>
<keyword evidence="1 13" id="KW-0540">Nuclease</keyword>
<proteinExistence type="inferred from homology"/>
<evidence type="ECO:0000259" key="15">
    <source>
        <dbReference type="PROSITE" id="PS51198"/>
    </source>
</evidence>
<dbReference type="FunFam" id="3.40.50.300:FF:001236">
    <property type="entry name" value="ATP-dependent helicase/nuclease subunit A"/>
    <property type="match status" value="1"/>
</dbReference>
<dbReference type="SUPFAM" id="SSF52980">
    <property type="entry name" value="Restriction endonuclease-like"/>
    <property type="match status" value="1"/>
</dbReference>
<reference evidence="17" key="1">
    <citation type="submission" date="2019-11" db="EMBL/GenBank/DDBJ databases">
        <authorList>
            <person name="Feng L."/>
        </authorList>
    </citation>
    <scope>NUCLEOTIDE SEQUENCE</scope>
    <source>
        <strain evidence="17">BgluceraseaLFYP119</strain>
    </source>
</reference>
<organism evidence="17">
    <name type="scientific">Blautia glucerasea</name>
    <dbReference type="NCBI Taxonomy" id="536633"/>
    <lineage>
        <taxon>Bacteria</taxon>
        <taxon>Bacillati</taxon>
        <taxon>Bacillota</taxon>
        <taxon>Clostridia</taxon>
        <taxon>Lachnospirales</taxon>
        <taxon>Lachnospiraceae</taxon>
        <taxon>Blautia</taxon>
    </lineage>
</organism>
<dbReference type="InterPro" id="IPR014152">
    <property type="entry name" value="AddA"/>
</dbReference>
<evidence type="ECO:0000256" key="11">
    <source>
        <dbReference type="ARBA" id="ARBA00034617"/>
    </source>
</evidence>
<dbReference type="Gene3D" id="1.10.274.50">
    <property type="match status" value="1"/>
</dbReference>
<dbReference type="InterPro" id="IPR038726">
    <property type="entry name" value="PDDEXK_AddAB-type"/>
</dbReference>
<comment type="function">
    <text evidence="13">The heterodimer acts as both an ATP-dependent DNA helicase and an ATP-dependent, dual-direction single-stranded exonuclease. Recognizes the chi site generating a DNA molecule suitable for the initiation of homologous recombination. The AddA nuclease domain is required for chi fragment generation; this subunit has the helicase and 3' -&gt; 5' nuclease activities.</text>
</comment>
<comment type="cofactor">
    <cofactor evidence="13">
        <name>Mg(2+)</name>
        <dbReference type="ChEBI" id="CHEBI:18420"/>
    </cofactor>
</comment>
<evidence type="ECO:0000256" key="8">
    <source>
        <dbReference type="ARBA" id="ARBA00023125"/>
    </source>
</evidence>
<dbReference type="GO" id="GO:0005524">
    <property type="term" value="F:ATP binding"/>
    <property type="evidence" value="ECO:0007669"/>
    <property type="project" value="UniProtKB-UniRule"/>
</dbReference>
<accession>A0A6N2RGD3</accession>
<dbReference type="GO" id="GO:0043138">
    <property type="term" value="F:3'-5' DNA helicase activity"/>
    <property type="evidence" value="ECO:0007669"/>
    <property type="project" value="UniProtKB-UniRule"/>
</dbReference>
<dbReference type="PANTHER" id="PTHR11070:SF48">
    <property type="entry name" value="ATP-DEPENDENT HELICASE_NUCLEASE SUBUNIT A"/>
    <property type="match status" value="1"/>
</dbReference>
<evidence type="ECO:0000256" key="9">
    <source>
        <dbReference type="ARBA" id="ARBA00023204"/>
    </source>
</evidence>